<feature type="region of interest" description="Disordered" evidence="1">
    <location>
        <begin position="71"/>
        <end position="94"/>
    </location>
</feature>
<gene>
    <name evidence="2 3" type="primary">Dgkz</name>
</gene>
<dbReference type="HOGENOM" id="CLU_2385572_0_0_1"/>
<keyword evidence="4" id="KW-1185">Reference proteome</keyword>
<dbReference type="Bgee" id="ENSMUSG00000040479">
    <property type="expression patterns" value="Expressed in cerebellum lobe and 265 other cell types or tissues"/>
</dbReference>
<dbReference type="ExpressionAtlas" id="D6RIP2">
    <property type="expression patterns" value="baseline and differential"/>
</dbReference>
<evidence type="ECO:0007829" key="5">
    <source>
        <dbReference type="ProteomicsDB" id="D6RIP2"/>
    </source>
</evidence>
<sequence length="94" mass="10193">METFFRKHFQRKARGPGERQRRSSGVGLPTGKPSPSRASSTWHPLLPRPGPRAVNLRSRSRALWTGVSQQCMGSTSGLRPTCPVTSAMSGSSTV</sequence>
<dbReference type="Ensembl" id="ENSMUST00000142090.8">
    <property type="protein sequence ID" value="ENSMUSP00000119615.2"/>
    <property type="gene ID" value="ENSMUSG00000040479.13"/>
</dbReference>
<dbReference type="Antibodypedia" id="26268">
    <property type="antibodies" value="250 antibodies from 32 providers"/>
</dbReference>
<accession>D6RIP2</accession>
<dbReference type="VEuPathDB" id="HostDB:ENSMUSG00000040479"/>
<dbReference type="GeneTree" id="ENSGT00940000156152"/>
<reference evidence="2 4" key="2">
    <citation type="journal article" date="2011" name="PLoS Biol.">
        <title>Modernizing reference genome assemblies.</title>
        <authorList>
            <person name="Church D.M."/>
            <person name="Schneider V.A."/>
            <person name="Graves T."/>
            <person name="Auger K."/>
            <person name="Cunningham F."/>
            <person name="Bouk N."/>
            <person name="Chen H.C."/>
            <person name="Agarwala R."/>
            <person name="McLaren W.M."/>
            <person name="Ritchie G.R."/>
            <person name="Albracht D."/>
            <person name="Kremitzki M."/>
            <person name="Rock S."/>
            <person name="Kotkiewicz H."/>
            <person name="Kremitzki C."/>
            <person name="Wollam A."/>
            <person name="Trani L."/>
            <person name="Fulton L."/>
            <person name="Fulton R."/>
            <person name="Matthews L."/>
            <person name="Whitehead S."/>
            <person name="Chow W."/>
            <person name="Torrance J."/>
            <person name="Dunn M."/>
            <person name="Harden G."/>
            <person name="Threadgold G."/>
            <person name="Wood J."/>
            <person name="Collins J."/>
            <person name="Heath P."/>
            <person name="Griffiths G."/>
            <person name="Pelan S."/>
            <person name="Grafham D."/>
            <person name="Eichler E.E."/>
            <person name="Weinstock G."/>
            <person name="Mardis E.R."/>
            <person name="Wilson R.K."/>
            <person name="Howe K."/>
            <person name="Flicek P."/>
            <person name="Hubbard T."/>
        </authorList>
    </citation>
    <scope>NUCLEOTIDE SEQUENCE [LARGE SCALE GENOMIC DNA]</scope>
    <source>
        <strain evidence="2 4">C57BL/6J</strain>
    </source>
</reference>
<evidence type="ECO:0000256" key="1">
    <source>
        <dbReference type="SAM" id="MobiDB-lite"/>
    </source>
</evidence>
<feature type="region of interest" description="Disordered" evidence="1">
    <location>
        <begin position="1"/>
        <end position="53"/>
    </location>
</feature>
<dbReference type="MGI" id="MGI:1278339">
    <property type="gene designation" value="Dgkz"/>
</dbReference>
<dbReference type="Proteomes" id="UP000000589">
    <property type="component" value="Chromosome 2"/>
</dbReference>
<feature type="compositionally biased region" description="Basic residues" evidence="1">
    <location>
        <begin position="1"/>
        <end position="14"/>
    </location>
</feature>
<dbReference type="ProteomicsDB" id="371345"/>
<dbReference type="AGR" id="MGI:1278339"/>
<name>D6RIP2_MOUSE</name>
<evidence type="ECO:0000313" key="4">
    <source>
        <dbReference type="Proteomes" id="UP000000589"/>
    </source>
</evidence>
<evidence type="ECO:0000313" key="2">
    <source>
        <dbReference type="Ensembl" id="ENSMUSP00000119615.2"/>
    </source>
</evidence>
<reference evidence="2" key="4">
    <citation type="submission" date="2025-09" db="UniProtKB">
        <authorList>
            <consortium name="Ensembl"/>
        </authorList>
    </citation>
    <scope>IDENTIFICATION</scope>
    <source>
        <strain evidence="2">C57BL/6J</strain>
    </source>
</reference>
<keyword evidence="5" id="KW-1267">Proteomics identification</keyword>
<protein>
    <submittedName>
        <fullName evidence="2">Diacylglycerol kinase zeta</fullName>
    </submittedName>
</protein>
<reference evidence="2" key="3">
    <citation type="submission" date="2025-08" db="UniProtKB">
        <authorList>
            <consortium name="Ensembl"/>
        </authorList>
    </citation>
    <scope>IDENTIFICATION</scope>
    <source>
        <strain evidence="2">C57BL/6J</strain>
    </source>
</reference>
<evidence type="ECO:0000313" key="3">
    <source>
        <dbReference type="MGI" id="MGI:1278339"/>
    </source>
</evidence>
<dbReference type="AlphaFoldDB" id="D6RIP2"/>
<dbReference type="jPOST" id="D6RIP2"/>
<organism evidence="2 4">
    <name type="scientific">Mus musculus</name>
    <name type="common">Mouse</name>
    <dbReference type="NCBI Taxonomy" id="10090"/>
    <lineage>
        <taxon>Eukaryota</taxon>
        <taxon>Metazoa</taxon>
        <taxon>Chordata</taxon>
        <taxon>Craniata</taxon>
        <taxon>Vertebrata</taxon>
        <taxon>Euteleostomi</taxon>
        <taxon>Mammalia</taxon>
        <taxon>Eutheria</taxon>
        <taxon>Euarchontoglires</taxon>
        <taxon>Glires</taxon>
        <taxon>Rodentia</taxon>
        <taxon>Myomorpha</taxon>
        <taxon>Muroidea</taxon>
        <taxon>Muridae</taxon>
        <taxon>Murinae</taxon>
        <taxon>Mus</taxon>
        <taxon>Mus</taxon>
    </lineage>
</organism>
<proteinExistence type="evidence at protein level"/>
<reference evidence="2 4" key="1">
    <citation type="journal article" date="2009" name="PLoS Biol.">
        <title>Lineage-specific biology revealed by a finished genome assembly of the mouse.</title>
        <authorList>
            <consortium name="Mouse Genome Sequencing Consortium"/>
            <person name="Church D.M."/>
            <person name="Goodstadt L."/>
            <person name="Hillier L.W."/>
            <person name="Zody M.C."/>
            <person name="Goldstein S."/>
            <person name="She X."/>
            <person name="Bult C.J."/>
            <person name="Agarwala R."/>
            <person name="Cherry J.L."/>
            <person name="DiCuccio M."/>
            <person name="Hlavina W."/>
            <person name="Kapustin Y."/>
            <person name="Meric P."/>
            <person name="Maglott D."/>
            <person name="Birtle Z."/>
            <person name="Marques A.C."/>
            <person name="Graves T."/>
            <person name="Zhou S."/>
            <person name="Teague B."/>
            <person name="Potamousis K."/>
            <person name="Churas C."/>
            <person name="Place M."/>
            <person name="Herschleb J."/>
            <person name="Runnheim R."/>
            <person name="Forrest D."/>
            <person name="Amos-Landgraf J."/>
            <person name="Schwartz D.C."/>
            <person name="Cheng Z."/>
            <person name="Lindblad-Toh K."/>
            <person name="Eichler E.E."/>
            <person name="Ponting C.P."/>
        </authorList>
    </citation>
    <scope>NUCLEOTIDE SEQUENCE [LARGE SCALE GENOMIC DNA]</scope>
    <source>
        <strain evidence="2 4">C57BL/6J</strain>
    </source>
</reference>